<dbReference type="PANTHER" id="PTHR46244:SF6">
    <property type="entry name" value="PHOSPHOENOLPYRUVATE-PROTEIN PHOSPHOTRANSFERASE"/>
    <property type="match status" value="1"/>
</dbReference>
<dbReference type="GO" id="GO:0008965">
    <property type="term" value="F:phosphoenolpyruvate-protein phosphotransferase activity"/>
    <property type="evidence" value="ECO:0007669"/>
    <property type="project" value="UniProtKB-EC"/>
</dbReference>
<dbReference type="SUPFAM" id="SSF51621">
    <property type="entry name" value="Phosphoenolpyruvate/pyruvate domain"/>
    <property type="match status" value="1"/>
</dbReference>
<keyword evidence="2" id="KW-0670">Pyruvate</keyword>
<proteinExistence type="predicted"/>
<dbReference type="InterPro" id="IPR050499">
    <property type="entry name" value="PEP-utilizing_PTS_enzyme"/>
</dbReference>
<dbReference type="PANTHER" id="PTHR46244">
    <property type="entry name" value="PHOSPHOENOLPYRUVATE-PROTEIN PHOSPHOTRANSFERASE"/>
    <property type="match status" value="1"/>
</dbReference>
<reference evidence="2 3" key="1">
    <citation type="submission" date="2018-06" db="EMBL/GenBank/DDBJ databases">
        <authorList>
            <consortium name="Pathogen Informatics"/>
            <person name="Doyle S."/>
        </authorList>
    </citation>
    <scope>NUCLEOTIDE SEQUENCE [LARGE SCALE GENOMIC DNA]</scope>
    <source>
        <strain evidence="2 3">NCTC9140</strain>
    </source>
</reference>
<dbReference type="InterPro" id="IPR015813">
    <property type="entry name" value="Pyrv/PenolPyrv_kinase-like_dom"/>
</dbReference>
<sequence>MDWHVAVSLRAMNVLHFCCWGMGLDEFSMSAISIPRIKKIIRNTNFEDAKVLAEQALAQPTTDELMTLVNKFIEEKTSANPRDARPKLLLRRRSWVGLIN</sequence>
<dbReference type="AlphaFoldDB" id="A0A377TZG5"/>
<dbReference type="InterPro" id="IPR040442">
    <property type="entry name" value="Pyrv_kinase-like_dom_sf"/>
</dbReference>
<dbReference type="Proteomes" id="UP000254938">
    <property type="component" value="Unassembled WGS sequence"/>
</dbReference>
<keyword evidence="2" id="KW-0808">Transferase</keyword>
<protein>
    <submittedName>
        <fullName evidence="2">PTS system phosphoenolpyruvate-protein phosphotransferase</fullName>
        <ecNumber evidence="2">2.7.3.9</ecNumber>
    </submittedName>
</protein>
<dbReference type="EMBL" id="UGKQ01000007">
    <property type="protein sequence ID" value="STS84236.1"/>
    <property type="molecule type" value="Genomic_DNA"/>
</dbReference>
<dbReference type="GO" id="GO:0046872">
    <property type="term" value="F:metal ion binding"/>
    <property type="evidence" value="ECO:0007669"/>
    <property type="project" value="UniProtKB-KW"/>
</dbReference>
<accession>A0A377TZG5</accession>
<dbReference type="Gene3D" id="3.20.20.60">
    <property type="entry name" value="Phosphoenolpyruvate-binding domains"/>
    <property type="match status" value="1"/>
</dbReference>
<evidence type="ECO:0000256" key="1">
    <source>
        <dbReference type="ARBA" id="ARBA00022723"/>
    </source>
</evidence>
<evidence type="ECO:0000313" key="3">
    <source>
        <dbReference type="Proteomes" id="UP000254938"/>
    </source>
</evidence>
<organism evidence="2 3">
    <name type="scientific">Klebsiella pneumoniae</name>
    <dbReference type="NCBI Taxonomy" id="573"/>
    <lineage>
        <taxon>Bacteria</taxon>
        <taxon>Pseudomonadati</taxon>
        <taxon>Pseudomonadota</taxon>
        <taxon>Gammaproteobacteria</taxon>
        <taxon>Enterobacterales</taxon>
        <taxon>Enterobacteriaceae</taxon>
        <taxon>Klebsiella/Raoultella group</taxon>
        <taxon>Klebsiella</taxon>
        <taxon>Klebsiella pneumoniae complex</taxon>
    </lineage>
</organism>
<keyword evidence="1" id="KW-0479">Metal-binding</keyword>
<dbReference type="EC" id="2.7.3.9" evidence="2"/>
<name>A0A377TZG5_KLEPN</name>
<evidence type="ECO:0000313" key="2">
    <source>
        <dbReference type="EMBL" id="STS84236.1"/>
    </source>
</evidence>
<gene>
    <name evidence="2" type="primary">ptsI_5</name>
    <name evidence="2" type="ORF">NCTC9140_06029</name>
</gene>